<feature type="domain" description="NYN" evidence="1">
    <location>
        <begin position="13"/>
        <end position="105"/>
    </location>
</feature>
<feature type="non-terminal residue" evidence="2">
    <location>
        <position position="142"/>
    </location>
</feature>
<name>X6LSV5_RETFI</name>
<sequence length="142" mass="16554">EILLYCAADRLHLKSREDLTDSGVRVMDVPTKRKQESVDKQIIADIALHAADLAERRQSGAICLISDDSDFGYVLSRLRNRPQINRIILITKTGRIKESLTAHVDFVIQTFQHLNYFENPFSERNQRYLTSFRPNHFHFRPN</sequence>
<dbReference type="EMBL" id="ASPP01031771">
    <property type="protein sequence ID" value="ETO03820.1"/>
    <property type="molecule type" value="Genomic_DNA"/>
</dbReference>
<evidence type="ECO:0000259" key="1">
    <source>
        <dbReference type="Pfam" id="PF01936"/>
    </source>
</evidence>
<dbReference type="Pfam" id="PF01936">
    <property type="entry name" value="NYN"/>
    <property type="match status" value="1"/>
</dbReference>
<evidence type="ECO:0000313" key="2">
    <source>
        <dbReference type="EMBL" id="ETO03820.1"/>
    </source>
</evidence>
<reference evidence="2 3" key="1">
    <citation type="journal article" date="2013" name="Curr. Biol.">
        <title>The Genome of the Foraminiferan Reticulomyxa filosa.</title>
        <authorList>
            <person name="Glockner G."/>
            <person name="Hulsmann N."/>
            <person name="Schleicher M."/>
            <person name="Noegel A.A."/>
            <person name="Eichinger L."/>
            <person name="Gallinger C."/>
            <person name="Pawlowski J."/>
            <person name="Sierra R."/>
            <person name="Euteneuer U."/>
            <person name="Pillet L."/>
            <person name="Moustafa A."/>
            <person name="Platzer M."/>
            <person name="Groth M."/>
            <person name="Szafranski K."/>
            <person name="Schliwa M."/>
        </authorList>
    </citation>
    <scope>NUCLEOTIDE SEQUENCE [LARGE SCALE GENOMIC DNA]</scope>
</reference>
<dbReference type="AlphaFoldDB" id="X6LSV5"/>
<dbReference type="GO" id="GO:0004540">
    <property type="term" value="F:RNA nuclease activity"/>
    <property type="evidence" value="ECO:0007669"/>
    <property type="project" value="InterPro"/>
</dbReference>
<evidence type="ECO:0000313" key="3">
    <source>
        <dbReference type="Proteomes" id="UP000023152"/>
    </source>
</evidence>
<feature type="non-terminal residue" evidence="2">
    <location>
        <position position="1"/>
    </location>
</feature>
<dbReference type="Gene3D" id="3.40.50.1010">
    <property type="entry name" value="5'-nuclease"/>
    <property type="match status" value="1"/>
</dbReference>
<proteinExistence type="predicted"/>
<gene>
    <name evidence="2" type="ORF">RFI_33582</name>
</gene>
<dbReference type="Proteomes" id="UP000023152">
    <property type="component" value="Unassembled WGS sequence"/>
</dbReference>
<keyword evidence="3" id="KW-1185">Reference proteome</keyword>
<organism evidence="2 3">
    <name type="scientific">Reticulomyxa filosa</name>
    <dbReference type="NCBI Taxonomy" id="46433"/>
    <lineage>
        <taxon>Eukaryota</taxon>
        <taxon>Sar</taxon>
        <taxon>Rhizaria</taxon>
        <taxon>Retaria</taxon>
        <taxon>Foraminifera</taxon>
        <taxon>Monothalamids</taxon>
        <taxon>Reticulomyxidae</taxon>
        <taxon>Reticulomyxa</taxon>
    </lineage>
</organism>
<accession>X6LSV5</accession>
<protein>
    <recommendedName>
        <fullName evidence="1">NYN domain-containing protein</fullName>
    </recommendedName>
</protein>
<dbReference type="InterPro" id="IPR021139">
    <property type="entry name" value="NYN"/>
</dbReference>
<comment type="caution">
    <text evidence="2">The sequence shown here is derived from an EMBL/GenBank/DDBJ whole genome shotgun (WGS) entry which is preliminary data.</text>
</comment>